<accession>A0ABV7HIL7</accession>
<dbReference type="Proteomes" id="UP001595476">
    <property type="component" value="Unassembled WGS sequence"/>
</dbReference>
<evidence type="ECO:0000313" key="2">
    <source>
        <dbReference type="EMBL" id="MFC3153482.1"/>
    </source>
</evidence>
<feature type="signal peptide" evidence="1">
    <location>
        <begin position="1"/>
        <end position="20"/>
    </location>
</feature>
<comment type="caution">
    <text evidence="2">The sequence shown here is derived from an EMBL/GenBank/DDBJ whole genome shotgun (WGS) entry which is preliminary data.</text>
</comment>
<evidence type="ECO:0000256" key="1">
    <source>
        <dbReference type="SAM" id="SignalP"/>
    </source>
</evidence>
<dbReference type="RefSeq" id="WP_386723402.1">
    <property type="nucleotide sequence ID" value="NZ_JBHRSZ010000009.1"/>
</dbReference>
<organism evidence="2 3">
    <name type="scientific">Litoribrevibacter euphylliae</name>
    <dbReference type="NCBI Taxonomy" id="1834034"/>
    <lineage>
        <taxon>Bacteria</taxon>
        <taxon>Pseudomonadati</taxon>
        <taxon>Pseudomonadota</taxon>
        <taxon>Gammaproteobacteria</taxon>
        <taxon>Oceanospirillales</taxon>
        <taxon>Oceanospirillaceae</taxon>
        <taxon>Litoribrevibacter</taxon>
    </lineage>
</organism>
<sequence>MNNKLILTIGMFLLSGKSFACENITSNYFAWAGLKTVPASVGEPLTEFEAKQRHESGAAYYKQTICESGQVKSLTKYYAGKVFFHTEYSHEVGGILITTTNSEGKVAKHHAK</sequence>
<proteinExistence type="predicted"/>
<name>A0ABV7HIL7_9GAMM</name>
<feature type="chain" id="PRO_5045691230" evidence="1">
    <location>
        <begin position="21"/>
        <end position="112"/>
    </location>
</feature>
<keyword evidence="1" id="KW-0732">Signal</keyword>
<dbReference type="EMBL" id="JBHRSZ010000009">
    <property type="protein sequence ID" value="MFC3153482.1"/>
    <property type="molecule type" value="Genomic_DNA"/>
</dbReference>
<reference evidence="3" key="1">
    <citation type="journal article" date="2019" name="Int. J. Syst. Evol. Microbiol.">
        <title>The Global Catalogue of Microorganisms (GCM) 10K type strain sequencing project: providing services to taxonomists for standard genome sequencing and annotation.</title>
        <authorList>
            <consortium name="The Broad Institute Genomics Platform"/>
            <consortium name="The Broad Institute Genome Sequencing Center for Infectious Disease"/>
            <person name="Wu L."/>
            <person name="Ma J."/>
        </authorList>
    </citation>
    <scope>NUCLEOTIDE SEQUENCE [LARGE SCALE GENOMIC DNA]</scope>
    <source>
        <strain evidence="3">KCTC 52438</strain>
    </source>
</reference>
<evidence type="ECO:0000313" key="3">
    <source>
        <dbReference type="Proteomes" id="UP001595476"/>
    </source>
</evidence>
<protein>
    <submittedName>
        <fullName evidence="2">Uncharacterized protein</fullName>
    </submittedName>
</protein>
<keyword evidence="3" id="KW-1185">Reference proteome</keyword>
<gene>
    <name evidence="2" type="ORF">ACFOEK_20755</name>
</gene>